<feature type="signal peptide" evidence="2">
    <location>
        <begin position="1"/>
        <end position="26"/>
    </location>
</feature>
<sequence length="453" mass="50298">MKTVKVLATAMLSLALVAGCSSPNNNGNSATETPKQTASNEQGGKETEKKEDVTIKYYSWEDGTAEENTMKKIANFEKANPNVKVEYVKLVTNASSTDFYQKLDIMAGTGDAIDVVAFSHVDFLIERAARGILAPIDEYLGADGIKPENEFFINPIYDGKVYGIQDLAQPWLVAINKQALDAAGLEAPTWGWTWDDFSEYAQKMTKDAQYGTYFHTWGEYANFPAYNELPHPYLKEDETPVFDEKVFADFFDMRRALEDSKSVKPFSDVVASKLHYASEYLNGEAAMVPAGSFLVGMIKDKEKYPHDFQTVFAPLPRSSESVEIGSSYVGGHYNAIGANSKHKKESYDFIKFLAQQTDVITDFPGSKSVDAELVISSMAGGFEDLIDVESLKNTVYDSRVHIPYDPTFSTAYSSQLKKVLEDGLSMFLLDKTSAADAQAWMVEEANKIIKQSK</sequence>
<evidence type="ECO:0000256" key="2">
    <source>
        <dbReference type="SAM" id="SignalP"/>
    </source>
</evidence>
<dbReference type="InterPro" id="IPR050490">
    <property type="entry name" value="Bact_solute-bd_prot1"/>
</dbReference>
<keyword evidence="2" id="KW-0732">Signal</keyword>
<dbReference type="Gene3D" id="3.40.190.10">
    <property type="entry name" value="Periplasmic binding protein-like II"/>
    <property type="match status" value="1"/>
</dbReference>
<dbReference type="SUPFAM" id="SSF53850">
    <property type="entry name" value="Periplasmic binding protein-like II"/>
    <property type="match status" value="1"/>
</dbReference>
<dbReference type="PANTHER" id="PTHR43649:SF12">
    <property type="entry name" value="DIACETYLCHITOBIOSE BINDING PROTEIN DASA"/>
    <property type="match status" value="1"/>
</dbReference>
<name>A0A2R5ETL6_9BACL</name>
<evidence type="ECO:0000256" key="1">
    <source>
        <dbReference type="SAM" id="MobiDB-lite"/>
    </source>
</evidence>
<organism evidence="3 4">
    <name type="scientific">Paenibacillus agaridevorans</name>
    <dbReference type="NCBI Taxonomy" id="171404"/>
    <lineage>
        <taxon>Bacteria</taxon>
        <taxon>Bacillati</taxon>
        <taxon>Bacillota</taxon>
        <taxon>Bacilli</taxon>
        <taxon>Bacillales</taxon>
        <taxon>Paenibacillaceae</taxon>
        <taxon>Paenibacillus</taxon>
    </lineage>
</organism>
<evidence type="ECO:0000313" key="4">
    <source>
        <dbReference type="Proteomes" id="UP000245202"/>
    </source>
</evidence>
<dbReference type="PANTHER" id="PTHR43649">
    <property type="entry name" value="ARABINOSE-BINDING PROTEIN-RELATED"/>
    <property type="match status" value="1"/>
</dbReference>
<comment type="caution">
    <text evidence="3">The sequence shown here is derived from an EMBL/GenBank/DDBJ whole genome shotgun (WGS) entry which is preliminary data.</text>
</comment>
<dbReference type="AlphaFoldDB" id="A0A2R5ETL6"/>
<reference evidence="3 4" key="1">
    <citation type="submission" date="2017-08" db="EMBL/GenBank/DDBJ databases">
        <title>Substantial Increase in Enzyme Production by Combined Drug-Resistance Mutations in Paenibacillus agaridevorans.</title>
        <authorList>
            <person name="Tanaka Y."/>
            <person name="Funane K."/>
            <person name="Hosaka T."/>
            <person name="Shiwa Y."/>
            <person name="Fujita N."/>
            <person name="Miyazaki T."/>
            <person name="Yoshikawa H."/>
            <person name="Murakami K."/>
            <person name="Kasahara K."/>
            <person name="Inaoka T."/>
            <person name="Hiraga Y."/>
            <person name="Ochi K."/>
        </authorList>
    </citation>
    <scope>NUCLEOTIDE SEQUENCE [LARGE SCALE GENOMIC DNA]</scope>
    <source>
        <strain evidence="3 4">T-3040</strain>
    </source>
</reference>
<keyword evidence="4" id="KW-1185">Reference proteome</keyword>
<dbReference type="RefSeq" id="WP_181376793.1">
    <property type="nucleotide sequence ID" value="NZ_BDQX01000286.1"/>
</dbReference>
<feature type="compositionally biased region" description="Polar residues" evidence="1">
    <location>
        <begin position="23"/>
        <end position="42"/>
    </location>
</feature>
<evidence type="ECO:0000313" key="3">
    <source>
        <dbReference type="EMBL" id="GBG10026.1"/>
    </source>
</evidence>
<dbReference type="EMBL" id="BDQX01000286">
    <property type="protein sequence ID" value="GBG10026.1"/>
    <property type="molecule type" value="Genomic_DNA"/>
</dbReference>
<protein>
    <recommendedName>
        <fullName evidence="5">ABC transporter substrate-binding protein</fullName>
    </recommendedName>
</protein>
<accession>A0A2R5ETL6</accession>
<dbReference type="InterPro" id="IPR006059">
    <property type="entry name" value="SBP"/>
</dbReference>
<dbReference type="Pfam" id="PF01547">
    <property type="entry name" value="SBP_bac_1"/>
    <property type="match status" value="1"/>
</dbReference>
<dbReference type="PROSITE" id="PS51257">
    <property type="entry name" value="PROKAR_LIPOPROTEIN"/>
    <property type="match status" value="1"/>
</dbReference>
<feature type="chain" id="PRO_5039693436" description="ABC transporter substrate-binding protein" evidence="2">
    <location>
        <begin position="27"/>
        <end position="453"/>
    </location>
</feature>
<evidence type="ECO:0008006" key="5">
    <source>
        <dbReference type="Google" id="ProtNLM"/>
    </source>
</evidence>
<proteinExistence type="predicted"/>
<gene>
    <name evidence="3" type="ORF">PAT3040_04722</name>
</gene>
<feature type="region of interest" description="Disordered" evidence="1">
    <location>
        <begin position="23"/>
        <end position="50"/>
    </location>
</feature>
<dbReference type="Proteomes" id="UP000245202">
    <property type="component" value="Unassembled WGS sequence"/>
</dbReference>